<feature type="chain" id="PRO_5044868951" evidence="1">
    <location>
        <begin position="18"/>
        <end position="136"/>
    </location>
</feature>
<evidence type="ECO:0000256" key="1">
    <source>
        <dbReference type="SAM" id="SignalP"/>
    </source>
</evidence>
<dbReference type="AlphaFoldDB" id="A0ABD1J4G6"/>
<keyword evidence="3" id="KW-1185">Reference proteome</keyword>
<keyword evidence="1" id="KW-0732">Signal</keyword>
<organism evidence="2 3">
    <name type="scientific">Coilia grayii</name>
    <name type="common">Gray's grenadier anchovy</name>
    <dbReference type="NCBI Taxonomy" id="363190"/>
    <lineage>
        <taxon>Eukaryota</taxon>
        <taxon>Metazoa</taxon>
        <taxon>Chordata</taxon>
        <taxon>Craniata</taxon>
        <taxon>Vertebrata</taxon>
        <taxon>Euteleostomi</taxon>
        <taxon>Actinopterygii</taxon>
        <taxon>Neopterygii</taxon>
        <taxon>Teleostei</taxon>
        <taxon>Clupei</taxon>
        <taxon>Clupeiformes</taxon>
        <taxon>Clupeoidei</taxon>
        <taxon>Engraulidae</taxon>
        <taxon>Coilinae</taxon>
        <taxon>Coilia</taxon>
    </lineage>
</organism>
<reference evidence="2 3" key="1">
    <citation type="submission" date="2024-09" db="EMBL/GenBank/DDBJ databases">
        <title>A chromosome-level genome assembly of Gray's grenadier anchovy, Coilia grayii.</title>
        <authorList>
            <person name="Fu Z."/>
        </authorList>
    </citation>
    <scope>NUCLEOTIDE SEQUENCE [LARGE SCALE GENOMIC DNA]</scope>
    <source>
        <strain evidence="2">G4</strain>
        <tissue evidence="2">Muscle</tissue>
    </source>
</reference>
<feature type="signal peptide" evidence="1">
    <location>
        <begin position="1"/>
        <end position="17"/>
    </location>
</feature>
<proteinExistence type="predicted"/>
<evidence type="ECO:0000313" key="2">
    <source>
        <dbReference type="EMBL" id="KAL2081006.1"/>
    </source>
</evidence>
<protein>
    <submittedName>
        <fullName evidence="2">Uncharacterized protein</fullName>
    </submittedName>
</protein>
<dbReference type="EMBL" id="JBHFQA010000020">
    <property type="protein sequence ID" value="KAL2081006.1"/>
    <property type="molecule type" value="Genomic_DNA"/>
</dbReference>
<dbReference type="Proteomes" id="UP001591681">
    <property type="component" value="Unassembled WGS sequence"/>
</dbReference>
<sequence>MYLEKLVMPILIGLVAGNSHACLGSLPRFTWTDSKGRGVSGPEWVVERSERLDVIYTCNSSNPVSWKTNSISEKELFPGLGSLPRFTWTDSKGRGVSGPEWVVERSERLDVIYTCNSSNPVSWKTNSISEKELFPG</sequence>
<name>A0ABD1J4G6_9TELE</name>
<accession>A0ABD1J4G6</accession>
<comment type="caution">
    <text evidence="2">The sequence shown here is derived from an EMBL/GenBank/DDBJ whole genome shotgun (WGS) entry which is preliminary data.</text>
</comment>
<gene>
    <name evidence="2" type="ORF">ACEWY4_022859</name>
</gene>
<evidence type="ECO:0000313" key="3">
    <source>
        <dbReference type="Proteomes" id="UP001591681"/>
    </source>
</evidence>